<protein>
    <submittedName>
        <fullName evidence="2">Transcription elongation factor TFIIS-like</fullName>
    </submittedName>
</protein>
<evidence type="ECO:0000313" key="2">
    <source>
        <dbReference type="EMBL" id="GEU93226.1"/>
    </source>
</evidence>
<keyword evidence="2" id="KW-0251">Elongation factor</keyword>
<feature type="compositionally biased region" description="Basic and acidic residues" evidence="1">
    <location>
        <begin position="7"/>
        <end position="17"/>
    </location>
</feature>
<proteinExistence type="predicted"/>
<dbReference type="EMBL" id="BKCJ010010805">
    <property type="protein sequence ID" value="GEU93226.1"/>
    <property type="molecule type" value="Genomic_DNA"/>
</dbReference>
<gene>
    <name evidence="2" type="ORF">Tci_065204</name>
</gene>
<comment type="caution">
    <text evidence="2">The sequence shown here is derived from an EMBL/GenBank/DDBJ whole genome shotgun (WGS) entry which is preliminary data.</text>
</comment>
<accession>A0A6L2P4I1</accession>
<keyword evidence="2" id="KW-0648">Protein biosynthesis</keyword>
<name>A0A6L2P4I1_TANCI</name>
<dbReference type="GO" id="GO:0003746">
    <property type="term" value="F:translation elongation factor activity"/>
    <property type="evidence" value="ECO:0007669"/>
    <property type="project" value="UniProtKB-KW"/>
</dbReference>
<reference evidence="2" key="1">
    <citation type="journal article" date="2019" name="Sci. Rep.">
        <title>Draft genome of Tanacetum cinerariifolium, the natural source of mosquito coil.</title>
        <authorList>
            <person name="Yamashiro T."/>
            <person name="Shiraishi A."/>
            <person name="Satake H."/>
            <person name="Nakayama K."/>
        </authorList>
    </citation>
    <scope>NUCLEOTIDE SEQUENCE</scope>
</reference>
<organism evidence="2">
    <name type="scientific">Tanacetum cinerariifolium</name>
    <name type="common">Dalmatian daisy</name>
    <name type="synonym">Chrysanthemum cinerariifolium</name>
    <dbReference type="NCBI Taxonomy" id="118510"/>
    <lineage>
        <taxon>Eukaryota</taxon>
        <taxon>Viridiplantae</taxon>
        <taxon>Streptophyta</taxon>
        <taxon>Embryophyta</taxon>
        <taxon>Tracheophyta</taxon>
        <taxon>Spermatophyta</taxon>
        <taxon>Magnoliopsida</taxon>
        <taxon>eudicotyledons</taxon>
        <taxon>Gunneridae</taxon>
        <taxon>Pentapetalae</taxon>
        <taxon>asterids</taxon>
        <taxon>campanulids</taxon>
        <taxon>Asterales</taxon>
        <taxon>Asteraceae</taxon>
        <taxon>Asteroideae</taxon>
        <taxon>Anthemideae</taxon>
        <taxon>Anthemidinae</taxon>
        <taxon>Tanacetum</taxon>
    </lineage>
</organism>
<feature type="region of interest" description="Disordered" evidence="1">
    <location>
        <begin position="1"/>
        <end position="30"/>
    </location>
</feature>
<dbReference type="AlphaFoldDB" id="A0A6L2P4I1"/>
<evidence type="ECO:0000256" key="1">
    <source>
        <dbReference type="SAM" id="MobiDB-lite"/>
    </source>
</evidence>
<feature type="non-terminal residue" evidence="2">
    <location>
        <position position="99"/>
    </location>
</feature>
<sequence>MEFTAAEAKKLPHDARHSNSRPSPDDANAADPYRVAVSVELQCLKSGPERILELTPEEMVSTERQMEIGKIKWKALFDCERGLPPKAATDEFRCGRCGK</sequence>